<name>A0A2R6XY55_9BACL</name>
<comment type="caution">
    <text evidence="2">The sequence shown here is derived from an EMBL/GenBank/DDBJ whole genome shotgun (WGS) entry which is preliminary data.</text>
</comment>
<reference evidence="3" key="1">
    <citation type="journal article" date="2018" name="Sci. Rep.">
        <title>Lignite coal burning seam in the remote Altai Mountains harbors a hydrogen-driven thermophilic microbial community.</title>
        <authorList>
            <person name="Kadnikov V.V."/>
            <person name="Mardanov A.V."/>
            <person name="Ivasenko D.A."/>
            <person name="Antsiferov D.V."/>
            <person name="Beletsky A.V."/>
            <person name="Karnachuk O.V."/>
            <person name="Ravin N.V."/>
        </authorList>
    </citation>
    <scope>NUCLEOTIDE SEQUENCE [LARGE SCALE GENOMIC DNA]</scope>
</reference>
<dbReference type="Proteomes" id="UP000244338">
    <property type="component" value="Unassembled WGS sequence"/>
</dbReference>
<evidence type="ECO:0000256" key="1">
    <source>
        <dbReference type="SAM" id="MobiDB-lite"/>
    </source>
</evidence>
<dbReference type="EMBL" id="PEBX01000135">
    <property type="protein sequence ID" value="PTQ55343.1"/>
    <property type="molecule type" value="Genomic_DNA"/>
</dbReference>
<gene>
    <name evidence="2" type="ORF">BSOLF_2429</name>
</gene>
<protein>
    <submittedName>
        <fullName evidence="2">Uncharacterized protein</fullName>
    </submittedName>
</protein>
<proteinExistence type="predicted"/>
<evidence type="ECO:0000313" key="3">
    <source>
        <dbReference type="Proteomes" id="UP000244338"/>
    </source>
</evidence>
<accession>A0A2R6XY55</accession>
<evidence type="ECO:0000313" key="2">
    <source>
        <dbReference type="EMBL" id="PTQ55343.1"/>
    </source>
</evidence>
<organism evidence="2 3">
    <name type="scientific">Candidatus Carbonibacillus altaicus</name>
    <dbReference type="NCBI Taxonomy" id="2163959"/>
    <lineage>
        <taxon>Bacteria</taxon>
        <taxon>Bacillati</taxon>
        <taxon>Bacillota</taxon>
        <taxon>Bacilli</taxon>
        <taxon>Bacillales</taxon>
        <taxon>Candidatus Carbonibacillus</taxon>
    </lineage>
</organism>
<dbReference type="AlphaFoldDB" id="A0A2R6XY55"/>
<sequence>MGVVGLFFSTYRDPNGYASRLIEVTEQSETRRQHRAGVSGEDERVGRRRGKIPRLRYSRGHRQGKYLILGIYITLTDGKKKADRGT</sequence>
<feature type="region of interest" description="Disordered" evidence="1">
    <location>
        <begin position="28"/>
        <end position="50"/>
    </location>
</feature>